<organism evidence="2">
    <name type="scientific">Thermobifida fusca (strain YX)</name>
    <dbReference type="NCBI Taxonomy" id="269800"/>
    <lineage>
        <taxon>Bacteria</taxon>
        <taxon>Bacillati</taxon>
        <taxon>Actinomycetota</taxon>
        <taxon>Actinomycetes</taxon>
        <taxon>Streptosporangiales</taxon>
        <taxon>Nocardiopsidaceae</taxon>
        <taxon>Thermobifida</taxon>
    </lineage>
</organism>
<dbReference type="AlphaFoldDB" id="Q47N38"/>
<evidence type="ECO:0000313" key="2">
    <source>
        <dbReference type="EMBL" id="AAZ56131.1"/>
    </source>
</evidence>
<protein>
    <submittedName>
        <fullName evidence="2">Uncharacterized protein</fullName>
    </submittedName>
</protein>
<evidence type="ECO:0000256" key="1">
    <source>
        <dbReference type="SAM" id="MobiDB-lite"/>
    </source>
</evidence>
<dbReference type="KEGG" id="tfu:Tfu_2098"/>
<dbReference type="HOGENOM" id="CLU_2439800_0_0_11"/>
<dbReference type="EMBL" id="CP000088">
    <property type="protein sequence ID" value="AAZ56131.1"/>
    <property type="molecule type" value="Genomic_DNA"/>
</dbReference>
<sequence length="90" mass="9329">MGHPATGQPLRPRLSRGAPPLCARGYGVSSGRPSARSTGGPPLPRTRPPLADGSVRRTDGVAPRASTPRHIPRPCPAPRHAPTTPSLNCS</sequence>
<gene>
    <name evidence="2" type="ordered locus">Tfu_2098</name>
</gene>
<reference evidence="2" key="1">
    <citation type="submission" date="2005-07" db="EMBL/GenBank/DDBJ databases">
        <title>Complete sequence of Thermobifida fusca YX.</title>
        <authorList>
            <consortium name="US DOE Joint Genome Institute"/>
            <person name="Copeland A."/>
            <person name="Lucas S."/>
            <person name="Lapidus A."/>
            <person name="Barry K."/>
            <person name="Detter J.C."/>
            <person name="Glavina T."/>
            <person name="Hammon N."/>
            <person name="Israni S."/>
            <person name="Pitluck S."/>
            <person name="Di Bartolo G."/>
            <person name="Chain P."/>
            <person name="Schmutz J."/>
            <person name="Larimer F."/>
            <person name="Land M."/>
            <person name="Lykidis A."/>
            <person name="Richardson P."/>
        </authorList>
    </citation>
    <scope>NUCLEOTIDE SEQUENCE</scope>
    <source>
        <strain evidence="2">YX</strain>
    </source>
</reference>
<name>Q47N38_THEFY</name>
<proteinExistence type="predicted"/>
<accession>Q47N38</accession>
<feature type="region of interest" description="Disordered" evidence="1">
    <location>
        <begin position="1"/>
        <end position="90"/>
    </location>
</feature>
<dbReference type="STRING" id="269800.Tfu_2098"/>